<name>A0A0P6VZ63_9BACI</name>
<dbReference type="AlphaFoldDB" id="A0A0P6VZ63"/>
<evidence type="ECO:0000256" key="1">
    <source>
        <dbReference type="ARBA" id="ARBA00001946"/>
    </source>
</evidence>
<dbReference type="GO" id="GO:0046872">
    <property type="term" value="F:metal ion binding"/>
    <property type="evidence" value="ECO:0007669"/>
    <property type="project" value="UniProtKB-KW"/>
</dbReference>
<keyword evidence="5" id="KW-0460">Magnesium</keyword>
<evidence type="ECO:0000256" key="3">
    <source>
        <dbReference type="ARBA" id="ARBA00022723"/>
    </source>
</evidence>
<dbReference type="SFLD" id="SFLDG01135">
    <property type="entry name" value="C1.5.6:_HAD__Beta-PGM__Phospha"/>
    <property type="match status" value="1"/>
</dbReference>
<sequence>MYKAVIFDFDGLILDTETLHVEIFQEMFNDHGLVFPYADWIEHIGTKSTFTIFDLLERELASVKVDRELLKAQNQQKFSERVRVLEARPGVLEYLKGAKSEGLRIGLASSSNRKWVTEHLTNLDLTDYFETIRTADDVEFVKPDPALYKLAAEDLNVSPSECIAFEDSANGASAAVEAGLTCIIVPNQTTRELEFPTVKHRLNSMSDVSFYQLLGEMNIHFSKD</sequence>
<comment type="similarity">
    <text evidence="2">Belongs to the HAD-like hydrolase superfamily. CbbY/CbbZ/Gph/YieH family.</text>
</comment>
<protein>
    <submittedName>
        <fullName evidence="6">Uncharacterized protein</fullName>
    </submittedName>
</protein>
<dbReference type="SFLD" id="SFLDS00003">
    <property type="entry name" value="Haloacid_Dehalogenase"/>
    <property type="match status" value="1"/>
</dbReference>
<evidence type="ECO:0000256" key="5">
    <source>
        <dbReference type="ARBA" id="ARBA00022842"/>
    </source>
</evidence>
<dbReference type="EMBL" id="LIXZ01000016">
    <property type="protein sequence ID" value="KPL58320.1"/>
    <property type="molecule type" value="Genomic_DNA"/>
</dbReference>
<dbReference type="GO" id="GO:0016787">
    <property type="term" value="F:hydrolase activity"/>
    <property type="evidence" value="ECO:0007669"/>
    <property type="project" value="UniProtKB-KW"/>
</dbReference>
<dbReference type="InterPro" id="IPR023214">
    <property type="entry name" value="HAD_sf"/>
</dbReference>
<proteinExistence type="inferred from homology"/>
<dbReference type="NCBIfam" id="TIGR01509">
    <property type="entry name" value="HAD-SF-IA-v3"/>
    <property type="match status" value="1"/>
</dbReference>
<comment type="caution">
    <text evidence="6">The sequence shown here is derived from an EMBL/GenBank/DDBJ whole genome shotgun (WGS) entry which is preliminary data.</text>
</comment>
<dbReference type="SFLD" id="SFLDG01129">
    <property type="entry name" value="C1.5:_HAD__Beta-PGM__Phosphata"/>
    <property type="match status" value="1"/>
</dbReference>
<evidence type="ECO:0000313" key="7">
    <source>
        <dbReference type="Proteomes" id="UP000050398"/>
    </source>
</evidence>
<dbReference type="Gene3D" id="3.40.50.1000">
    <property type="entry name" value="HAD superfamily/HAD-like"/>
    <property type="match status" value="1"/>
</dbReference>
<dbReference type="PANTHER" id="PTHR46193:SF21">
    <property type="entry name" value="SLL1138 PROTEIN"/>
    <property type="match status" value="1"/>
</dbReference>
<dbReference type="InterPro" id="IPR041492">
    <property type="entry name" value="HAD_2"/>
</dbReference>
<evidence type="ECO:0000256" key="4">
    <source>
        <dbReference type="ARBA" id="ARBA00022801"/>
    </source>
</evidence>
<dbReference type="InterPro" id="IPR023198">
    <property type="entry name" value="PGP-like_dom2"/>
</dbReference>
<keyword evidence="4" id="KW-0378">Hydrolase</keyword>
<dbReference type="Proteomes" id="UP000050398">
    <property type="component" value="Unassembled WGS sequence"/>
</dbReference>
<dbReference type="Pfam" id="PF13419">
    <property type="entry name" value="HAD_2"/>
    <property type="match status" value="1"/>
</dbReference>
<dbReference type="SUPFAM" id="SSF56784">
    <property type="entry name" value="HAD-like"/>
    <property type="match status" value="1"/>
</dbReference>
<evidence type="ECO:0000313" key="6">
    <source>
        <dbReference type="EMBL" id="KPL58320.1"/>
    </source>
</evidence>
<dbReference type="RefSeq" id="WP_060673678.1">
    <property type="nucleotide sequence ID" value="NZ_JBCNGU010000022.1"/>
</dbReference>
<dbReference type="FunFam" id="3.40.50.1000:FF:000036">
    <property type="entry name" value="HAD family hydrolase"/>
    <property type="match status" value="1"/>
</dbReference>
<dbReference type="PANTHER" id="PTHR46193">
    <property type="entry name" value="6-PHOSPHOGLUCONATE PHOSPHATASE"/>
    <property type="match status" value="1"/>
</dbReference>
<gene>
    <name evidence="6" type="ORF">AM506_16995</name>
</gene>
<dbReference type="PRINTS" id="PR00413">
    <property type="entry name" value="HADHALOGNASE"/>
</dbReference>
<dbReference type="InterPro" id="IPR006439">
    <property type="entry name" value="HAD-SF_hydro_IA"/>
</dbReference>
<dbReference type="InterPro" id="IPR051600">
    <property type="entry name" value="Beta-PGM-like"/>
</dbReference>
<dbReference type="OrthoDB" id="9797743at2"/>
<evidence type="ECO:0000256" key="2">
    <source>
        <dbReference type="ARBA" id="ARBA00006171"/>
    </source>
</evidence>
<dbReference type="PATRIC" id="fig|218284.4.peg.1612"/>
<dbReference type="InterPro" id="IPR036412">
    <property type="entry name" value="HAD-like_sf"/>
</dbReference>
<organism evidence="6 7">
    <name type="scientific">Rossellomorea vietnamensis</name>
    <dbReference type="NCBI Taxonomy" id="218284"/>
    <lineage>
        <taxon>Bacteria</taxon>
        <taxon>Bacillati</taxon>
        <taxon>Bacillota</taxon>
        <taxon>Bacilli</taxon>
        <taxon>Bacillales</taxon>
        <taxon>Bacillaceae</taxon>
        <taxon>Rossellomorea</taxon>
    </lineage>
</organism>
<reference evidence="6 7" key="1">
    <citation type="submission" date="2015-08" db="EMBL/GenBank/DDBJ databases">
        <title>Draft Genome Sequence of Bacillus vietnamensis UCD-SED5.</title>
        <authorList>
            <person name="Lee R.D."/>
            <person name="Jospin G."/>
            <person name="Lang J.M."/>
            <person name="Coil D.A."/>
            <person name="Eisen J.A."/>
        </authorList>
    </citation>
    <scope>NUCLEOTIDE SEQUENCE [LARGE SCALE GENOMIC DNA]</scope>
    <source>
        <strain evidence="6 7">UCD-SED5</strain>
    </source>
</reference>
<dbReference type="Gene3D" id="1.10.150.240">
    <property type="entry name" value="Putative phosphatase, domain 2"/>
    <property type="match status" value="1"/>
</dbReference>
<accession>A0A0P6VZ63</accession>
<keyword evidence="3" id="KW-0479">Metal-binding</keyword>
<dbReference type="CDD" id="cd16423">
    <property type="entry name" value="HAD_BPGM-like"/>
    <property type="match status" value="1"/>
</dbReference>
<comment type="cofactor">
    <cofactor evidence="1">
        <name>Mg(2+)</name>
        <dbReference type="ChEBI" id="CHEBI:18420"/>
    </cofactor>
</comment>